<dbReference type="Gene3D" id="3.90.180.10">
    <property type="entry name" value="Medium-chain alcohol dehydrogenases, catalytic domain"/>
    <property type="match status" value="1"/>
</dbReference>
<comment type="similarity">
    <text evidence="2 6">Belongs to the zinc-containing alcohol dehydrogenase family.</text>
</comment>
<dbReference type="Gene3D" id="3.40.50.720">
    <property type="entry name" value="NAD(P)-binding Rossmann-like Domain"/>
    <property type="match status" value="1"/>
</dbReference>
<evidence type="ECO:0000313" key="9">
    <source>
        <dbReference type="EMBL" id="BAN37508.1"/>
    </source>
</evidence>
<dbReference type="PANTHER" id="PTHR42813:SF4">
    <property type="entry name" value="NADP-DEPENDENT ISOPROPANOL DEHYDROGENASE"/>
    <property type="match status" value="1"/>
</dbReference>
<dbReference type="SUPFAM" id="SSF51735">
    <property type="entry name" value="NAD(P)-binding Rossmann-fold domains"/>
    <property type="match status" value="1"/>
</dbReference>
<evidence type="ECO:0000256" key="4">
    <source>
        <dbReference type="ARBA" id="ARBA00022833"/>
    </source>
</evidence>
<name>A0A060N1J9_ENTHI</name>
<dbReference type="VEuPathDB" id="AmoebaDB:KM1_055850"/>
<dbReference type="AlphaFoldDB" id="A0A060N1J9"/>
<evidence type="ECO:0000256" key="3">
    <source>
        <dbReference type="ARBA" id="ARBA00022723"/>
    </source>
</evidence>
<dbReference type="VEuPathDB" id="AmoebaDB:EHI8A_023010"/>
<dbReference type="Pfam" id="PF08240">
    <property type="entry name" value="ADH_N"/>
    <property type="match status" value="1"/>
</dbReference>
<protein>
    <submittedName>
        <fullName evidence="9">NADP-dependent alcohol dehydrogenase, putative</fullName>
    </submittedName>
</protein>
<dbReference type="VEuPathDB" id="AmoebaDB:EHI7A_026130"/>
<evidence type="ECO:0000259" key="7">
    <source>
        <dbReference type="Pfam" id="PF00107"/>
    </source>
</evidence>
<dbReference type="PANTHER" id="PTHR42813">
    <property type="entry name" value="ZINC-TYPE ALCOHOL DEHYDROGENASE-LIKE"/>
    <property type="match status" value="1"/>
</dbReference>
<feature type="domain" description="Alcohol dehydrogenase-like N-terminal" evidence="8">
    <location>
        <begin position="32"/>
        <end position="136"/>
    </location>
</feature>
<dbReference type="InterPro" id="IPR002328">
    <property type="entry name" value="ADH_Zn_CS"/>
</dbReference>
<dbReference type="VEuPathDB" id="AmoebaDB:EHI_107210"/>
<dbReference type="VEuPathDB" id="AmoebaDB:EHI5A_047630"/>
<dbReference type="PROSITE" id="PS00059">
    <property type="entry name" value="ADH_ZINC"/>
    <property type="match status" value="1"/>
</dbReference>
<dbReference type="GO" id="GO:0008270">
    <property type="term" value="F:zinc ion binding"/>
    <property type="evidence" value="ECO:0007669"/>
    <property type="project" value="InterPro"/>
</dbReference>
<proteinExistence type="evidence at transcript level"/>
<dbReference type="CDD" id="cd08285">
    <property type="entry name" value="NADP_ADH"/>
    <property type="match status" value="1"/>
</dbReference>
<evidence type="ECO:0000256" key="2">
    <source>
        <dbReference type="ARBA" id="ARBA00008072"/>
    </source>
</evidence>
<dbReference type="GO" id="GO:0016491">
    <property type="term" value="F:oxidoreductase activity"/>
    <property type="evidence" value="ECO:0007669"/>
    <property type="project" value="UniProtKB-KW"/>
</dbReference>
<dbReference type="InterPro" id="IPR013154">
    <property type="entry name" value="ADH-like_N"/>
</dbReference>
<evidence type="ECO:0000256" key="1">
    <source>
        <dbReference type="ARBA" id="ARBA00001947"/>
    </source>
</evidence>
<evidence type="ECO:0000256" key="6">
    <source>
        <dbReference type="RuleBase" id="RU361277"/>
    </source>
</evidence>
<dbReference type="SUPFAM" id="SSF50129">
    <property type="entry name" value="GroES-like"/>
    <property type="match status" value="1"/>
</dbReference>
<dbReference type="InterPro" id="IPR013149">
    <property type="entry name" value="ADH-like_C"/>
</dbReference>
<dbReference type="InterPro" id="IPR036291">
    <property type="entry name" value="NAD(P)-bd_dom_sf"/>
</dbReference>
<keyword evidence="5" id="KW-0560">Oxidoreductase</keyword>
<organism evidence="9">
    <name type="scientific">Entamoeba histolytica</name>
    <dbReference type="NCBI Taxonomy" id="5759"/>
    <lineage>
        <taxon>Eukaryota</taxon>
        <taxon>Amoebozoa</taxon>
        <taxon>Evosea</taxon>
        <taxon>Archamoebae</taxon>
        <taxon>Mastigamoebida</taxon>
        <taxon>Entamoebidae</taxon>
        <taxon>Entamoeba</taxon>
    </lineage>
</organism>
<keyword evidence="4 6" id="KW-0862">Zinc</keyword>
<sequence>MTEEKTMKCLCVLDNNKIGWIEKPIPECGPLDVICRPLVLTPCTSDCHTVWDGVLGQRKNITLGHEAVGQIVKVGSLVKTFKVGDKVIVPAVTPDWGSSAAQDGFSQHSNGMLSGCKYGNIKDGVFAEYFNVNEADANLALVPQGVSNEDAVMLSDMVTTGFYGVELANIQFGDVVCVFGIGPVGLMAVLGCVLRGASRIFAVGSREHCCEVAKAYGATDIINYKNGDPVAQIMKATLMKGVDKVVIAGGSSEVLSQAIKIAKPGADIGNVNYFTDLTHPIEIPKLPWGLGMANKTIRGGMTPGGRRRMEKLSSLLEFKRIDVSKLITHRSEGFDKLEEALITMHNKPSNLIKPVVTIHYEDEETLH</sequence>
<dbReference type="InterPro" id="IPR011032">
    <property type="entry name" value="GroES-like_sf"/>
</dbReference>
<accession>A0A060N1J9</accession>
<dbReference type="Pfam" id="PF00107">
    <property type="entry name" value="ADH_zinc_N"/>
    <property type="match status" value="1"/>
</dbReference>
<evidence type="ECO:0000259" key="8">
    <source>
        <dbReference type="Pfam" id="PF08240"/>
    </source>
</evidence>
<dbReference type="EMBL" id="AK418760">
    <property type="protein sequence ID" value="BAN37508.1"/>
    <property type="molecule type" value="mRNA"/>
</dbReference>
<feature type="domain" description="Alcohol dehydrogenase-like C-terminal" evidence="7">
    <location>
        <begin position="183"/>
        <end position="315"/>
    </location>
</feature>
<keyword evidence="3 6" id="KW-0479">Metal-binding</keyword>
<reference evidence="9" key="1">
    <citation type="submission" date="2012-06" db="EMBL/GenBank/DDBJ databases">
        <title>Short 5' UTR of Entamoeba genes.</title>
        <authorList>
            <person name="Hiranuka K."/>
            <person name="Kumagai M."/>
            <person name="Wakaguri H."/>
            <person name="Suzuki Y."/>
            <person name="Sugano S."/>
            <person name="Watanabe J."/>
            <person name="Makioka A."/>
        </authorList>
    </citation>
    <scope>NUCLEOTIDE SEQUENCE</scope>
    <source>
        <strain evidence="9">HM-1:IMSS</strain>
    </source>
</reference>
<evidence type="ECO:0000256" key="5">
    <source>
        <dbReference type="ARBA" id="ARBA00023002"/>
    </source>
</evidence>
<comment type="cofactor">
    <cofactor evidence="1 6">
        <name>Zn(2+)</name>
        <dbReference type="ChEBI" id="CHEBI:29105"/>
    </cofactor>
</comment>